<dbReference type="SUPFAM" id="SSF53901">
    <property type="entry name" value="Thiolase-like"/>
    <property type="match status" value="1"/>
</dbReference>
<feature type="compositionally biased region" description="Basic and acidic residues" evidence="3">
    <location>
        <begin position="507"/>
        <end position="524"/>
    </location>
</feature>
<dbReference type="InterPro" id="IPR016039">
    <property type="entry name" value="Thiolase-like"/>
</dbReference>
<dbReference type="Proteomes" id="UP000225706">
    <property type="component" value="Unassembled WGS sequence"/>
</dbReference>
<dbReference type="EC" id="2.3.1.41" evidence="1"/>
<organism evidence="5 6">
    <name type="scientific">Stylophora pistillata</name>
    <name type="common">Smooth cauliflower coral</name>
    <dbReference type="NCBI Taxonomy" id="50429"/>
    <lineage>
        <taxon>Eukaryota</taxon>
        <taxon>Metazoa</taxon>
        <taxon>Cnidaria</taxon>
        <taxon>Anthozoa</taxon>
        <taxon>Hexacorallia</taxon>
        <taxon>Scleractinia</taxon>
        <taxon>Astrocoeniina</taxon>
        <taxon>Pocilloporidae</taxon>
        <taxon>Stylophora</taxon>
    </lineage>
</organism>
<evidence type="ECO:0000256" key="2">
    <source>
        <dbReference type="ARBA" id="ARBA00022679"/>
    </source>
</evidence>
<dbReference type="EMBL" id="LSMT01000014">
    <property type="protein sequence ID" value="PFX33189.1"/>
    <property type="molecule type" value="Genomic_DNA"/>
</dbReference>
<name>A0A2B4SVH3_STYPI</name>
<keyword evidence="2" id="KW-0808">Transferase</keyword>
<dbReference type="GO" id="GO:0004315">
    <property type="term" value="F:3-oxoacyl-[acyl-carrier-protein] synthase activity"/>
    <property type="evidence" value="ECO:0007669"/>
    <property type="project" value="UniProtKB-EC"/>
</dbReference>
<accession>A0A2B4SVH3</accession>
<comment type="caution">
    <text evidence="5">The sequence shown here is derived from an EMBL/GenBank/DDBJ whole genome shotgun (WGS) entry which is preliminary data.</text>
</comment>
<dbReference type="PANTHER" id="PTHR11712:SF336">
    <property type="entry name" value="3-OXOACYL-[ACYL-CARRIER-PROTEIN] SYNTHASE, MITOCHONDRIAL"/>
    <property type="match status" value="1"/>
</dbReference>
<protein>
    <recommendedName>
        <fullName evidence="1">beta-ketoacyl-[acyl-carrier-protein] synthase I</fullName>
        <ecNumber evidence="1">2.3.1.41</ecNumber>
    </recommendedName>
</protein>
<dbReference type="InterPro" id="IPR000794">
    <property type="entry name" value="Beta-ketoacyl_synthase"/>
</dbReference>
<evidence type="ECO:0000259" key="4">
    <source>
        <dbReference type="Pfam" id="PF00109"/>
    </source>
</evidence>
<evidence type="ECO:0000313" key="6">
    <source>
        <dbReference type="Proteomes" id="UP000225706"/>
    </source>
</evidence>
<evidence type="ECO:0000256" key="3">
    <source>
        <dbReference type="SAM" id="MobiDB-lite"/>
    </source>
</evidence>
<dbReference type="PANTHER" id="PTHR11712">
    <property type="entry name" value="POLYKETIDE SYNTHASE-RELATED"/>
    <property type="match status" value="1"/>
</dbReference>
<dbReference type="Pfam" id="PF00109">
    <property type="entry name" value="ketoacyl-synt"/>
    <property type="match status" value="1"/>
</dbReference>
<dbReference type="OrthoDB" id="1730291at2759"/>
<feature type="region of interest" description="Disordered" evidence="3">
    <location>
        <begin position="495"/>
        <end position="524"/>
    </location>
</feature>
<dbReference type="Gene3D" id="3.40.47.10">
    <property type="match status" value="1"/>
</dbReference>
<evidence type="ECO:0000313" key="5">
    <source>
        <dbReference type="EMBL" id="PFX33189.1"/>
    </source>
</evidence>
<dbReference type="STRING" id="50429.A0A2B4SVH3"/>
<feature type="domain" description="Beta-ketoacyl synthase-like N-terminal" evidence="4">
    <location>
        <begin position="31"/>
        <end position="133"/>
    </location>
</feature>
<keyword evidence="6" id="KW-1185">Reference proteome</keyword>
<reference evidence="6" key="1">
    <citation type="journal article" date="2017" name="bioRxiv">
        <title>Comparative analysis of the genomes of Stylophora pistillata and Acropora digitifera provides evidence for extensive differences between species of corals.</title>
        <authorList>
            <person name="Voolstra C.R."/>
            <person name="Li Y."/>
            <person name="Liew Y.J."/>
            <person name="Baumgarten S."/>
            <person name="Zoccola D."/>
            <person name="Flot J.-F."/>
            <person name="Tambutte S."/>
            <person name="Allemand D."/>
            <person name="Aranda M."/>
        </authorList>
    </citation>
    <scope>NUCLEOTIDE SEQUENCE [LARGE SCALE GENOMIC DNA]</scope>
</reference>
<dbReference type="AlphaFoldDB" id="A0A2B4SVH3"/>
<feature type="compositionally biased region" description="Polar residues" evidence="3">
    <location>
        <begin position="497"/>
        <end position="506"/>
    </location>
</feature>
<dbReference type="GO" id="GO:0006633">
    <property type="term" value="P:fatty acid biosynthetic process"/>
    <property type="evidence" value="ECO:0007669"/>
    <property type="project" value="TreeGrafter"/>
</dbReference>
<gene>
    <name evidence="5" type="primary">KAS</name>
    <name evidence="5" type="ORF">AWC38_SpisGene1854</name>
</gene>
<proteinExistence type="predicted"/>
<evidence type="ECO:0000256" key="1">
    <source>
        <dbReference type="ARBA" id="ARBA00013191"/>
    </source>
</evidence>
<sequence length="639" mass="68496">MQSRFPFLRRARHCESIISRSCGSLMRKSQRRVVVTGLGLVTPLGIGTAKVWENLLQGKCGITKIHDEDFKGIPAKIAAFVPRGTNPGEFEDKHWETKLNVDRRSTTTEGLFALVAAYEALEDCKWKPIMQEQKERTLMKQNNFGNSLSLTGLLAVVDVASSCMLWLLGGVLILGSFNNVESLSTNDVILRSATIPLNNTIWQVNAYQTQINARSDNNKASTSPSLSQITGNNSTVLQSDWTQDATKVLQMSMSTSYKHDVQSTEVSSNKKYLESTGAPENMSTILAPVALAESLFSPTDVTNQRITQVSSYSINLSHSANLLENTIETSSYLLGPSVNKASVKTTAILTSKSSDSVGSIYSEVGSSSLEHSSSMPVEQSPAAVSVINPSVVSLPSLILSSAGISSGERGSVVSENVNSTVAMEESTYLVSSVKSSLTSVSSMEVRRTSSGTVGIGSTGDGSRYSLASEISSSVVLPEKSLMALSVSSREEVGSSSYVKFSPSSENMQRKESISSEKLSKKTSHSLERDGSKVFSVKSLTSSVSVRSFSPSVSTAESGRTSSLLSTEESASYLNTSVLIRTTSISIHVINSSMIVHQSAPLLSSGRDLTLFAAVSSHQFISSREESRSPSFSQVSSAFI</sequence>
<dbReference type="InterPro" id="IPR014030">
    <property type="entry name" value="Ketoacyl_synth_N"/>
</dbReference>
<dbReference type="GO" id="GO:0005739">
    <property type="term" value="C:mitochondrion"/>
    <property type="evidence" value="ECO:0007669"/>
    <property type="project" value="TreeGrafter"/>
</dbReference>